<feature type="domain" description="Protein FecR C-terminal" evidence="3">
    <location>
        <begin position="317"/>
        <end position="383"/>
    </location>
</feature>
<dbReference type="InterPro" id="IPR012373">
    <property type="entry name" value="Ferrdict_sens_TM"/>
</dbReference>
<dbReference type="Proteomes" id="UP001207742">
    <property type="component" value="Unassembled WGS sequence"/>
</dbReference>
<dbReference type="Gene3D" id="3.55.50.30">
    <property type="match status" value="1"/>
</dbReference>
<evidence type="ECO:0000259" key="3">
    <source>
        <dbReference type="Pfam" id="PF16344"/>
    </source>
</evidence>
<protein>
    <submittedName>
        <fullName evidence="4">FecR domain-containing protein</fullName>
    </submittedName>
</protein>
<organism evidence="4 5">
    <name type="scientific">Chitinophaga nivalis</name>
    <dbReference type="NCBI Taxonomy" id="2991709"/>
    <lineage>
        <taxon>Bacteria</taxon>
        <taxon>Pseudomonadati</taxon>
        <taxon>Bacteroidota</taxon>
        <taxon>Chitinophagia</taxon>
        <taxon>Chitinophagales</taxon>
        <taxon>Chitinophagaceae</taxon>
        <taxon>Chitinophaga</taxon>
    </lineage>
</organism>
<feature type="transmembrane region" description="Helical" evidence="1">
    <location>
        <begin position="84"/>
        <end position="103"/>
    </location>
</feature>
<sequence length="387" mass="42544">MEELLQKYLDGDCSEAEIRLLYEQLQGKAAYRSLLTVMQADFERILAQRPEVPAALSDRMEMRLLQAIGQTDTKQLGVWYRWKWIAAAASVALLVTAGTYFFIGRKPASPLATGNMALHDIAPGSNKAVLTLADGVQVTLDSAGHQVIQQGNTTVQQKMGQLQYAAAGKTAAIGYNLLTVPRGGQFTVVLPDGSQVWLNAASSLRYPTAFTGKQRIVELQGEGYFDIKPQAQQPFIVRIVGQEMEVQVLGTHFNIMAYTDEKETTTTLVQGAVKVKKGAAEKYLQPGQQAAMDHQTGTFTVQETDVAAVTAWQTGFFEFDNAGISAITRQLARWYDIEIDNKTGDSRQRFGGRINKNLPLSEMLHMLAASGVTYKLEGRKLTVTATR</sequence>
<keyword evidence="5" id="KW-1185">Reference proteome</keyword>
<feature type="domain" description="FecR protein" evidence="2">
    <location>
        <begin position="179"/>
        <end position="274"/>
    </location>
</feature>
<dbReference type="Pfam" id="PF04773">
    <property type="entry name" value="FecR"/>
    <property type="match status" value="1"/>
</dbReference>
<gene>
    <name evidence="4" type="ORF">OL497_03685</name>
</gene>
<dbReference type="InterPro" id="IPR032508">
    <property type="entry name" value="FecR_C"/>
</dbReference>
<dbReference type="PANTHER" id="PTHR30273">
    <property type="entry name" value="PERIPLASMIC SIGNAL SENSOR AND SIGMA FACTOR ACTIVATOR FECR-RELATED"/>
    <property type="match status" value="1"/>
</dbReference>
<dbReference type="RefSeq" id="WP_264727839.1">
    <property type="nucleotide sequence ID" value="NZ_JAPDNR010000001.1"/>
</dbReference>
<evidence type="ECO:0000259" key="2">
    <source>
        <dbReference type="Pfam" id="PF04773"/>
    </source>
</evidence>
<evidence type="ECO:0000313" key="5">
    <source>
        <dbReference type="Proteomes" id="UP001207742"/>
    </source>
</evidence>
<evidence type="ECO:0000313" key="4">
    <source>
        <dbReference type="EMBL" id="MCW3482975.1"/>
    </source>
</evidence>
<dbReference type="Pfam" id="PF16344">
    <property type="entry name" value="FecR_C"/>
    <property type="match status" value="1"/>
</dbReference>
<accession>A0ABT3IG86</accession>
<keyword evidence="1" id="KW-0812">Transmembrane</keyword>
<proteinExistence type="predicted"/>
<dbReference type="Gene3D" id="2.60.120.1440">
    <property type="match status" value="1"/>
</dbReference>
<reference evidence="4 5" key="1">
    <citation type="submission" date="2022-10" db="EMBL/GenBank/DDBJ databases">
        <title>Chitinophaga nivalis PC15 sp. nov., isolated from Pyeongchang county, South Korea.</title>
        <authorList>
            <person name="Trinh H.N."/>
        </authorList>
    </citation>
    <scope>NUCLEOTIDE SEQUENCE [LARGE SCALE GENOMIC DNA]</scope>
    <source>
        <strain evidence="4 5">PC14</strain>
    </source>
</reference>
<comment type="caution">
    <text evidence="4">The sequence shown here is derived from an EMBL/GenBank/DDBJ whole genome shotgun (WGS) entry which is preliminary data.</text>
</comment>
<name>A0ABT3IG86_9BACT</name>
<dbReference type="InterPro" id="IPR006860">
    <property type="entry name" value="FecR"/>
</dbReference>
<evidence type="ECO:0000256" key="1">
    <source>
        <dbReference type="SAM" id="Phobius"/>
    </source>
</evidence>
<keyword evidence="1" id="KW-0472">Membrane</keyword>
<dbReference type="EMBL" id="JAPDNS010000001">
    <property type="protein sequence ID" value="MCW3482975.1"/>
    <property type="molecule type" value="Genomic_DNA"/>
</dbReference>
<dbReference type="PANTHER" id="PTHR30273:SF2">
    <property type="entry name" value="PROTEIN FECR"/>
    <property type="match status" value="1"/>
</dbReference>
<keyword evidence="1" id="KW-1133">Transmembrane helix</keyword>